<dbReference type="Proteomes" id="UP000054721">
    <property type="component" value="Unassembled WGS sequence"/>
</dbReference>
<name>A0A0V1LTX5_9BILA</name>
<feature type="signal peptide" evidence="1">
    <location>
        <begin position="1"/>
        <end position="22"/>
    </location>
</feature>
<evidence type="ECO:0000256" key="1">
    <source>
        <dbReference type="SAM" id="SignalP"/>
    </source>
</evidence>
<dbReference type="EMBL" id="JYDW01000004">
    <property type="protein sequence ID" value="KRZ62986.1"/>
    <property type="molecule type" value="Genomic_DNA"/>
</dbReference>
<organism evidence="2 3">
    <name type="scientific">Trichinella nativa</name>
    <dbReference type="NCBI Taxonomy" id="6335"/>
    <lineage>
        <taxon>Eukaryota</taxon>
        <taxon>Metazoa</taxon>
        <taxon>Ecdysozoa</taxon>
        <taxon>Nematoda</taxon>
        <taxon>Enoplea</taxon>
        <taxon>Dorylaimia</taxon>
        <taxon>Trichinellida</taxon>
        <taxon>Trichinellidae</taxon>
        <taxon>Trichinella</taxon>
    </lineage>
</organism>
<accession>A0A0V1LTX5</accession>
<evidence type="ECO:0000313" key="2">
    <source>
        <dbReference type="EMBL" id="KRZ62986.1"/>
    </source>
</evidence>
<evidence type="ECO:0000313" key="3">
    <source>
        <dbReference type="Proteomes" id="UP000054721"/>
    </source>
</evidence>
<proteinExistence type="predicted"/>
<reference evidence="2 3" key="1">
    <citation type="submission" date="2015-05" db="EMBL/GenBank/DDBJ databases">
        <title>Evolution of Trichinella species and genotypes.</title>
        <authorList>
            <person name="Korhonen P.K."/>
            <person name="Edoardo P."/>
            <person name="Giuseppe L.R."/>
            <person name="Gasser R.B."/>
        </authorList>
    </citation>
    <scope>NUCLEOTIDE SEQUENCE [LARGE SCALE GENOMIC DNA]</scope>
    <source>
        <strain evidence="2">ISS10</strain>
    </source>
</reference>
<keyword evidence="1" id="KW-0732">Signal</keyword>
<sequence>MLILCITIYLIVQSMIMYGINPERFSDAMLNKIPLGCYFCISYWKVLISGRINQSFFESSSNDLPQAEFYIKSLQKIIRNN</sequence>
<protein>
    <submittedName>
        <fullName evidence="2">Uncharacterized protein</fullName>
    </submittedName>
</protein>
<comment type="caution">
    <text evidence="2">The sequence shown here is derived from an EMBL/GenBank/DDBJ whole genome shotgun (WGS) entry which is preliminary data.</text>
</comment>
<keyword evidence="3" id="KW-1185">Reference proteome</keyword>
<dbReference type="OrthoDB" id="10381598at2759"/>
<feature type="chain" id="PRO_5006882164" evidence="1">
    <location>
        <begin position="23"/>
        <end position="81"/>
    </location>
</feature>
<gene>
    <name evidence="2" type="ORF">T02_10272</name>
</gene>
<dbReference type="AlphaFoldDB" id="A0A0V1LTX5"/>